<name>A0A6A6JTM0_WESOR</name>
<dbReference type="Proteomes" id="UP000800097">
    <property type="component" value="Unassembled WGS sequence"/>
</dbReference>
<accession>A0A6A6JTM0</accession>
<evidence type="ECO:0000256" key="1">
    <source>
        <dbReference type="SAM" id="MobiDB-lite"/>
    </source>
</evidence>
<gene>
    <name evidence="2" type="ORF">EI97DRAFT_180922</name>
</gene>
<organism evidence="2 3">
    <name type="scientific">Westerdykella ornata</name>
    <dbReference type="NCBI Taxonomy" id="318751"/>
    <lineage>
        <taxon>Eukaryota</taxon>
        <taxon>Fungi</taxon>
        <taxon>Dikarya</taxon>
        <taxon>Ascomycota</taxon>
        <taxon>Pezizomycotina</taxon>
        <taxon>Dothideomycetes</taxon>
        <taxon>Pleosporomycetidae</taxon>
        <taxon>Pleosporales</taxon>
        <taxon>Sporormiaceae</taxon>
        <taxon>Westerdykella</taxon>
    </lineage>
</organism>
<dbReference type="RefSeq" id="XP_033657123.1">
    <property type="nucleotide sequence ID" value="XM_033793506.1"/>
</dbReference>
<feature type="region of interest" description="Disordered" evidence="1">
    <location>
        <begin position="19"/>
        <end position="54"/>
    </location>
</feature>
<reference evidence="2" key="1">
    <citation type="journal article" date="2020" name="Stud. Mycol.">
        <title>101 Dothideomycetes genomes: a test case for predicting lifestyles and emergence of pathogens.</title>
        <authorList>
            <person name="Haridas S."/>
            <person name="Albert R."/>
            <person name="Binder M."/>
            <person name="Bloem J."/>
            <person name="Labutti K."/>
            <person name="Salamov A."/>
            <person name="Andreopoulos B."/>
            <person name="Baker S."/>
            <person name="Barry K."/>
            <person name="Bills G."/>
            <person name="Bluhm B."/>
            <person name="Cannon C."/>
            <person name="Castanera R."/>
            <person name="Culley D."/>
            <person name="Daum C."/>
            <person name="Ezra D."/>
            <person name="Gonzalez J."/>
            <person name="Henrissat B."/>
            <person name="Kuo A."/>
            <person name="Liang C."/>
            <person name="Lipzen A."/>
            <person name="Lutzoni F."/>
            <person name="Magnuson J."/>
            <person name="Mondo S."/>
            <person name="Nolan M."/>
            <person name="Ohm R."/>
            <person name="Pangilinan J."/>
            <person name="Park H.-J."/>
            <person name="Ramirez L."/>
            <person name="Alfaro M."/>
            <person name="Sun H."/>
            <person name="Tritt A."/>
            <person name="Yoshinaga Y."/>
            <person name="Zwiers L.-H."/>
            <person name="Turgeon B."/>
            <person name="Goodwin S."/>
            <person name="Spatafora J."/>
            <person name="Crous P."/>
            <person name="Grigoriev I."/>
        </authorList>
    </citation>
    <scope>NUCLEOTIDE SEQUENCE</scope>
    <source>
        <strain evidence="2">CBS 379.55</strain>
    </source>
</reference>
<dbReference type="GeneID" id="54546681"/>
<proteinExistence type="predicted"/>
<keyword evidence="3" id="KW-1185">Reference proteome</keyword>
<evidence type="ECO:0000313" key="3">
    <source>
        <dbReference type="Proteomes" id="UP000800097"/>
    </source>
</evidence>
<evidence type="ECO:0000313" key="2">
    <source>
        <dbReference type="EMBL" id="KAF2279584.1"/>
    </source>
</evidence>
<feature type="compositionally biased region" description="Polar residues" evidence="1">
    <location>
        <begin position="24"/>
        <end position="34"/>
    </location>
</feature>
<dbReference type="AlphaFoldDB" id="A0A6A6JTM0"/>
<protein>
    <submittedName>
        <fullName evidence="2">Uncharacterized protein</fullName>
    </submittedName>
</protein>
<sequence length="149" mass="15997">MEYPMGKYLPSGLHAKLPDGLPRSFSQMDNTAITNNNNNNNNTMPKRSHTSSSGGSPVAISCLYVSPMSDAHVFFMEFHKAGCFTSQALSSPCSEVGTPPQGSRLERQEKTRLNLPFLGITELCNKISLTATPSGGHVWGSTQPPLIGA</sequence>
<dbReference type="EMBL" id="ML986486">
    <property type="protein sequence ID" value="KAF2279584.1"/>
    <property type="molecule type" value="Genomic_DNA"/>
</dbReference>